<dbReference type="PROSITE" id="PS50893">
    <property type="entry name" value="ABC_TRANSPORTER_2"/>
    <property type="match status" value="1"/>
</dbReference>
<dbReference type="AlphaFoldDB" id="A0A9X0WGA4"/>
<feature type="region of interest" description="Disordered" evidence="5">
    <location>
        <begin position="217"/>
        <end position="240"/>
    </location>
</feature>
<dbReference type="GO" id="GO:0016887">
    <property type="term" value="F:ATP hydrolysis activity"/>
    <property type="evidence" value="ECO:0007669"/>
    <property type="project" value="InterPro"/>
</dbReference>
<evidence type="ECO:0000256" key="2">
    <source>
        <dbReference type="ARBA" id="ARBA00022448"/>
    </source>
</evidence>
<dbReference type="CDD" id="cd03225">
    <property type="entry name" value="ABC_cobalt_CbiO_domain1"/>
    <property type="match status" value="1"/>
</dbReference>
<dbReference type="PANTHER" id="PTHR43553">
    <property type="entry name" value="HEAVY METAL TRANSPORTER"/>
    <property type="match status" value="1"/>
</dbReference>
<comment type="similarity">
    <text evidence="1">Belongs to the ABC transporter superfamily.</text>
</comment>
<keyword evidence="2" id="KW-0813">Transport</keyword>
<evidence type="ECO:0000256" key="5">
    <source>
        <dbReference type="SAM" id="MobiDB-lite"/>
    </source>
</evidence>
<keyword evidence="4 7" id="KW-0067">ATP-binding</keyword>
<dbReference type="InterPro" id="IPR027417">
    <property type="entry name" value="P-loop_NTPase"/>
</dbReference>
<comment type="caution">
    <text evidence="7">The sequence shown here is derived from an EMBL/GenBank/DDBJ whole genome shotgun (WGS) entry which is preliminary data.</text>
</comment>
<accession>A0A9X0WGA4</accession>
<evidence type="ECO:0000256" key="4">
    <source>
        <dbReference type="ARBA" id="ARBA00022840"/>
    </source>
</evidence>
<keyword evidence="8" id="KW-1185">Reference proteome</keyword>
<dbReference type="GO" id="GO:0005524">
    <property type="term" value="F:ATP binding"/>
    <property type="evidence" value="ECO:0007669"/>
    <property type="project" value="UniProtKB-KW"/>
</dbReference>
<evidence type="ECO:0000313" key="8">
    <source>
        <dbReference type="Proteomes" id="UP001138802"/>
    </source>
</evidence>
<dbReference type="RefSeq" id="WP_200386763.1">
    <property type="nucleotide sequence ID" value="NZ_NRSD01000003.1"/>
</dbReference>
<name>A0A9X0WGA4_9GAMM</name>
<evidence type="ECO:0000259" key="6">
    <source>
        <dbReference type="PROSITE" id="PS50893"/>
    </source>
</evidence>
<dbReference type="Pfam" id="PF00005">
    <property type="entry name" value="ABC_tran"/>
    <property type="match status" value="1"/>
</dbReference>
<dbReference type="SMART" id="SM00382">
    <property type="entry name" value="AAA"/>
    <property type="match status" value="1"/>
</dbReference>
<dbReference type="InterPro" id="IPR003439">
    <property type="entry name" value="ABC_transporter-like_ATP-bd"/>
</dbReference>
<dbReference type="Gene3D" id="3.40.50.300">
    <property type="entry name" value="P-loop containing nucleotide triphosphate hydrolases"/>
    <property type="match status" value="1"/>
</dbReference>
<reference evidence="7 8" key="1">
    <citation type="journal article" date="2020" name="Microorganisms">
        <title>Osmotic Adaptation and Compatible Solute Biosynthesis of Phototrophic Bacteria as Revealed from Genome Analyses.</title>
        <authorList>
            <person name="Imhoff J.F."/>
            <person name="Rahn T."/>
            <person name="Kunzel S."/>
            <person name="Keller A."/>
            <person name="Neulinger S.C."/>
        </authorList>
    </citation>
    <scope>NUCLEOTIDE SEQUENCE [LARGE SCALE GENOMIC DNA]</scope>
    <source>
        <strain evidence="7 8">DSM 21303</strain>
    </source>
</reference>
<dbReference type="EMBL" id="NRSD01000003">
    <property type="protein sequence ID" value="MBK1643960.1"/>
    <property type="molecule type" value="Genomic_DNA"/>
</dbReference>
<evidence type="ECO:0000256" key="3">
    <source>
        <dbReference type="ARBA" id="ARBA00022741"/>
    </source>
</evidence>
<evidence type="ECO:0000256" key="1">
    <source>
        <dbReference type="ARBA" id="ARBA00005417"/>
    </source>
</evidence>
<dbReference type="InterPro" id="IPR003593">
    <property type="entry name" value="AAA+_ATPase"/>
</dbReference>
<protein>
    <submittedName>
        <fullName evidence="7">Energy-coupling factor ABC transporter ATP-binding protein</fullName>
    </submittedName>
</protein>
<feature type="domain" description="ABC transporter" evidence="6">
    <location>
        <begin position="5"/>
        <end position="236"/>
    </location>
</feature>
<proteinExistence type="inferred from homology"/>
<keyword evidence="3" id="KW-0547">Nucleotide-binding</keyword>
<dbReference type="SUPFAM" id="SSF52540">
    <property type="entry name" value="P-loop containing nucleoside triphosphate hydrolases"/>
    <property type="match status" value="1"/>
</dbReference>
<evidence type="ECO:0000313" key="7">
    <source>
        <dbReference type="EMBL" id="MBK1643960.1"/>
    </source>
</evidence>
<dbReference type="GO" id="GO:0042626">
    <property type="term" value="F:ATPase-coupled transmembrane transporter activity"/>
    <property type="evidence" value="ECO:0007669"/>
    <property type="project" value="TreeGrafter"/>
</dbReference>
<sequence length="240" mass="26434">MSHLFELVGIHFAYPGQPDVLRALDLTLDQGERIAITGPNGSGKSTLLRLMVGLLRPQSGLIMAFGEPRRHERDFRLVRQRVGLLFPDPDDQLFCPTVAEDVAFGPLNLGKTRQEALEMVEQTLARLQLSHLRARVTHTLSSGEKRLVSLATVLAMEPAVLLLDEPTNGLDESTEARLIAILAALPQALLVVSHNAQFRHAVTHRQFRLEQGLLHPMAGPAEEDSPSLPRACRSHPDPVP</sequence>
<dbReference type="InterPro" id="IPR015856">
    <property type="entry name" value="ABC_transpr_CbiO/EcfA_su"/>
</dbReference>
<dbReference type="Proteomes" id="UP001138802">
    <property type="component" value="Unassembled WGS sequence"/>
</dbReference>
<dbReference type="InterPro" id="IPR050095">
    <property type="entry name" value="ECF_ABC_transporter_ATP-bd"/>
</dbReference>
<gene>
    <name evidence="7" type="ORF">CKO25_04660</name>
</gene>
<dbReference type="PANTHER" id="PTHR43553:SF24">
    <property type="entry name" value="ENERGY-COUPLING FACTOR TRANSPORTER ATP-BINDING PROTEIN ECFA1"/>
    <property type="match status" value="1"/>
</dbReference>
<dbReference type="InterPro" id="IPR017871">
    <property type="entry name" value="ABC_transporter-like_CS"/>
</dbReference>
<dbReference type="PROSITE" id="PS00211">
    <property type="entry name" value="ABC_TRANSPORTER_1"/>
    <property type="match status" value="1"/>
</dbReference>
<dbReference type="GO" id="GO:0043190">
    <property type="term" value="C:ATP-binding cassette (ABC) transporter complex"/>
    <property type="evidence" value="ECO:0007669"/>
    <property type="project" value="TreeGrafter"/>
</dbReference>
<organism evidence="7 8">
    <name type="scientific">Thiocapsa imhoffii</name>
    <dbReference type="NCBI Taxonomy" id="382777"/>
    <lineage>
        <taxon>Bacteria</taxon>
        <taxon>Pseudomonadati</taxon>
        <taxon>Pseudomonadota</taxon>
        <taxon>Gammaproteobacteria</taxon>
        <taxon>Chromatiales</taxon>
        <taxon>Chromatiaceae</taxon>
        <taxon>Thiocapsa</taxon>
    </lineage>
</organism>